<evidence type="ECO:0000313" key="3">
    <source>
        <dbReference type="Proteomes" id="UP000009081"/>
    </source>
</evidence>
<name>C5ARW6_METEA</name>
<keyword evidence="3" id="KW-1185">Reference proteome</keyword>
<dbReference type="AlphaFoldDB" id="C5ARW6"/>
<dbReference type="EMBL" id="CP001510">
    <property type="protein sequence ID" value="ACS42454.1"/>
    <property type="molecule type" value="Genomic_DNA"/>
</dbReference>
<dbReference type="KEGG" id="mea:Mex_1p4845"/>
<proteinExistence type="predicted"/>
<sequence>MSLGDRSRVLLKRWTPHRRTDTDRVPETAAGRPKHPSSYVRYDRGNTALRCSERL</sequence>
<evidence type="ECO:0000313" key="2">
    <source>
        <dbReference type="EMBL" id="ACS42454.1"/>
    </source>
</evidence>
<evidence type="ECO:0000256" key="1">
    <source>
        <dbReference type="SAM" id="MobiDB-lite"/>
    </source>
</evidence>
<protein>
    <submittedName>
        <fullName evidence="2">Uncharacterized protein</fullName>
    </submittedName>
</protein>
<dbReference type="Proteomes" id="UP000009081">
    <property type="component" value="Chromosome"/>
</dbReference>
<reference evidence="2 3" key="1">
    <citation type="journal article" date="2009" name="PLoS ONE">
        <title>Methylobacterium genome sequences: a reference blueprint to investigate microbial metabolism of C1 compounds from natural and industrial sources.</title>
        <authorList>
            <person name="Vuilleumier S."/>
            <person name="Chistoserdova L."/>
            <person name="Lee M.-C."/>
            <person name="Bringel F."/>
            <person name="Lajus A."/>
            <person name="Zhou Y."/>
            <person name="Gourion B."/>
            <person name="Barbe V."/>
            <person name="Chang J."/>
            <person name="Cruveiller S."/>
            <person name="Dossat C."/>
            <person name="Gillett W."/>
            <person name="Gruffaz C."/>
            <person name="Haugen E."/>
            <person name="Hourcade E."/>
            <person name="Levy R."/>
            <person name="Mangenot S."/>
            <person name="Muller E."/>
            <person name="Nadalig T."/>
            <person name="Pagni M."/>
            <person name="Penny C."/>
            <person name="Peyraud R."/>
            <person name="Robinson D.G."/>
            <person name="Roche D."/>
            <person name="Rouy Z."/>
            <person name="Saenampechek C."/>
            <person name="Salvignol G."/>
            <person name="Vallenet D."/>
            <person name="Wu Z."/>
            <person name="Marx C.J."/>
            <person name="Vorholt J.A."/>
            <person name="Olson M.V."/>
            <person name="Kaul R."/>
            <person name="Weissenbach J."/>
            <person name="Medigue C."/>
            <person name="Lidstrom M.E."/>
        </authorList>
    </citation>
    <scope>NUCLEOTIDE SEQUENCE [LARGE SCALE GENOMIC DNA]</scope>
    <source>
        <strain evidence="3">ATCC 14718 / DSM 1338 / JCM 2805 / NCIMB 9133 / AM1</strain>
    </source>
</reference>
<organism evidence="2 3">
    <name type="scientific">Methylorubrum extorquens (strain ATCC 14718 / DSM 1338 / JCM 2805 / NCIMB 9133 / AM1)</name>
    <name type="common">Methylobacterium extorquens</name>
    <dbReference type="NCBI Taxonomy" id="272630"/>
    <lineage>
        <taxon>Bacteria</taxon>
        <taxon>Pseudomonadati</taxon>
        <taxon>Pseudomonadota</taxon>
        <taxon>Alphaproteobacteria</taxon>
        <taxon>Hyphomicrobiales</taxon>
        <taxon>Methylobacteriaceae</taxon>
        <taxon>Methylorubrum</taxon>
    </lineage>
</organism>
<dbReference type="HOGENOM" id="CLU_3027075_0_0_5"/>
<feature type="region of interest" description="Disordered" evidence="1">
    <location>
        <begin position="15"/>
        <end position="41"/>
    </location>
</feature>
<accession>C5ARW6</accession>
<dbReference type="STRING" id="272630.MexAM1_META1p4845"/>
<gene>
    <name evidence="2" type="ordered locus">MexAM1_META1p4845</name>
</gene>